<dbReference type="PANTHER" id="PTHR30408">
    <property type="entry name" value="TYPE-1 RESTRICTION ENZYME ECOKI SPECIFICITY PROTEIN"/>
    <property type="match status" value="1"/>
</dbReference>
<feature type="domain" description="Type I restriction modification DNA specificity" evidence="5">
    <location>
        <begin position="226"/>
        <end position="398"/>
    </location>
</feature>
<gene>
    <name evidence="6" type="ORF">H9637_16830</name>
</gene>
<evidence type="ECO:0000313" key="6">
    <source>
        <dbReference type="EMBL" id="MBD8048674.1"/>
    </source>
</evidence>
<feature type="domain" description="Type I restriction modification DNA specificity" evidence="5">
    <location>
        <begin position="29"/>
        <end position="202"/>
    </location>
</feature>
<feature type="coiled-coil region" evidence="4">
    <location>
        <begin position="379"/>
        <end position="406"/>
    </location>
</feature>
<evidence type="ECO:0000256" key="3">
    <source>
        <dbReference type="ARBA" id="ARBA00023125"/>
    </source>
</evidence>
<dbReference type="Proteomes" id="UP000627166">
    <property type="component" value="Unassembled WGS sequence"/>
</dbReference>
<dbReference type="Gene3D" id="1.10.287.1120">
    <property type="entry name" value="Bipartite methylase S protein"/>
    <property type="match status" value="1"/>
</dbReference>
<dbReference type="Pfam" id="PF01420">
    <property type="entry name" value="Methylase_S"/>
    <property type="match status" value="2"/>
</dbReference>
<keyword evidence="6" id="KW-0540">Nuclease</keyword>
<proteinExistence type="inferred from homology"/>
<dbReference type="InterPro" id="IPR000055">
    <property type="entry name" value="Restrct_endonuc_typeI_TRD"/>
</dbReference>
<evidence type="ECO:0000256" key="4">
    <source>
        <dbReference type="SAM" id="Coils"/>
    </source>
</evidence>
<sequence>MRDYLTNYQMILRGDTPKGFIKDDFWIIPSDWEKTKMKDILEERKEYTTDQDTYPLFSLTIEKGVVEKTDRYERQYLVTKDGDNYKVVYENDFVYNPMNIRFGAVALHKLRYPVSVSAYYNTFYIKNGYNPRFIEYFLQSFRMLHFYNNYAEGSLIEKRRLHYSVLLEYSFSFPPIFEQNRIIEILSTWDKAIELKEKLIDEKKKQKAGLMQKLLTGNVRFTGFNDAWEEVKFGKVFKFLNKERVSEPQNYKLLTVKLHLKGIEATEKYPNDTKNGRPYYLREPNEILIGRQNYHNGGIGIVPSNMNNYIASNAISSLTTIKGDLMFLFYYISNVDFYKRVGHMIGGTGQKEISETTMKNLVLRIPKSLEEQKKIGEVLKTADNEIDLLEKELESLKQQKKGLMQLLLTGIIRVNTQENEKR</sequence>
<organism evidence="6 7">
    <name type="scientific">Clostridium faecium</name>
    <dbReference type="NCBI Taxonomy" id="2762223"/>
    <lineage>
        <taxon>Bacteria</taxon>
        <taxon>Bacillati</taxon>
        <taxon>Bacillota</taxon>
        <taxon>Clostridia</taxon>
        <taxon>Eubacteriales</taxon>
        <taxon>Clostridiaceae</taxon>
        <taxon>Clostridium</taxon>
    </lineage>
</organism>
<dbReference type="InterPro" id="IPR052021">
    <property type="entry name" value="Type-I_RS_S_subunit"/>
</dbReference>
<dbReference type="PANTHER" id="PTHR30408:SF12">
    <property type="entry name" value="TYPE I RESTRICTION ENZYME MJAVIII SPECIFICITY SUBUNIT"/>
    <property type="match status" value="1"/>
</dbReference>
<protein>
    <submittedName>
        <fullName evidence="6">Restriction endonuclease subunit S</fullName>
    </submittedName>
</protein>
<name>A0ABR8YWN4_9CLOT</name>
<keyword evidence="6" id="KW-0378">Hydrolase</keyword>
<comment type="caution">
    <text evidence="6">The sequence shown here is derived from an EMBL/GenBank/DDBJ whole genome shotgun (WGS) entry which is preliminary data.</text>
</comment>
<evidence type="ECO:0000256" key="2">
    <source>
        <dbReference type="ARBA" id="ARBA00022747"/>
    </source>
</evidence>
<dbReference type="GO" id="GO:0004519">
    <property type="term" value="F:endonuclease activity"/>
    <property type="evidence" value="ECO:0007669"/>
    <property type="project" value="UniProtKB-KW"/>
</dbReference>
<keyword evidence="7" id="KW-1185">Reference proteome</keyword>
<reference evidence="6 7" key="1">
    <citation type="submission" date="2020-08" db="EMBL/GenBank/DDBJ databases">
        <title>A Genomic Blueprint of the Chicken Gut Microbiome.</title>
        <authorList>
            <person name="Gilroy R."/>
            <person name="Ravi A."/>
            <person name="Getino M."/>
            <person name="Pursley I."/>
            <person name="Horton D.L."/>
            <person name="Alikhan N.-F."/>
            <person name="Baker D."/>
            <person name="Gharbi K."/>
            <person name="Hall N."/>
            <person name="Watson M."/>
            <person name="Adriaenssens E.M."/>
            <person name="Foster-Nyarko E."/>
            <person name="Jarju S."/>
            <person name="Secka A."/>
            <person name="Antonio M."/>
            <person name="Oren A."/>
            <person name="Chaudhuri R."/>
            <person name="La Ragione R.M."/>
            <person name="Hildebrand F."/>
            <person name="Pallen M.J."/>
        </authorList>
    </citation>
    <scope>NUCLEOTIDE SEQUENCE [LARGE SCALE GENOMIC DNA]</scope>
    <source>
        <strain evidence="6 7">N37</strain>
    </source>
</reference>
<evidence type="ECO:0000259" key="5">
    <source>
        <dbReference type="Pfam" id="PF01420"/>
    </source>
</evidence>
<dbReference type="EMBL" id="JACSQB010000163">
    <property type="protein sequence ID" value="MBD8048674.1"/>
    <property type="molecule type" value="Genomic_DNA"/>
</dbReference>
<keyword evidence="6" id="KW-0255">Endonuclease</keyword>
<evidence type="ECO:0000313" key="7">
    <source>
        <dbReference type="Proteomes" id="UP000627166"/>
    </source>
</evidence>
<evidence type="ECO:0000256" key="1">
    <source>
        <dbReference type="ARBA" id="ARBA00010923"/>
    </source>
</evidence>
<keyword evidence="2" id="KW-0680">Restriction system</keyword>
<dbReference type="SUPFAM" id="SSF116734">
    <property type="entry name" value="DNA methylase specificity domain"/>
    <property type="match status" value="2"/>
</dbReference>
<keyword evidence="3" id="KW-0238">DNA-binding</keyword>
<accession>A0ABR8YWN4</accession>
<keyword evidence="4" id="KW-0175">Coiled coil</keyword>
<dbReference type="InterPro" id="IPR044946">
    <property type="entry name" value="Restrct_endonuc_typeI_TRD_sf"/>
</dbReference>
<dbReference type="Gene3D" id="3.90.220.20">
    <property type="entry name" value="DNA methylase specificity domains"/>
    <property type="match status" value="2"/>
</dbReference>
<comment type="similarity">
    <text evidence="1">Belongs to the type-I restriction system S methylase family.</text>
</comment>